<dbReference type="Proteomes" id="UP001497382">
    <property type="component" value="Unassembled WGS sequence"/>
</dbReference>
<keyword evidence="2" id="KW-1185">Reference proteome</keyword>
<dbReference type="AlphaFoldDB" id="A0AAV2AYB8"/>
<comment type="caution">
    <text evidence="1">The sequence shown here is derived from an EMBL/GenBank/DDBJ whole genome shotgun (WGS) entry which is preliminary data.</text>
</comment>
<organism evidence="1 2">
    <name type="scientific">Larinioides sclopetarius</name>
    <dbReference type="NCBI Taxonomy" id="280406"/>
    <lineage>
        <taxon>Eukaryota</taxon>
        <taxon>Metazoa</taxon>
        <taxon>Ecdysozoa</taxon>
        <taxon>Arthropoda</taxon>
        <taxon>Chelicerata</taxon>
        <taxon>Arachnida</taxon>
        <taxon>Araneae</taxon>
        <taxon>Araneomorphae</taxon>
        <taxon>Entelegynae</taxon>
        <taxon>Araneoidea</taxon>
        <taxon>Araneidae</taxon>
        <taxon>Larinioides</taxon>
    </lineage>
</organism>
<proteinExistence type="predicted"/>
<protein>
    <submittedName>
        <fullName evidence="1">Uncharacterized protein</fullName>
    </submittedName>
</protein>
<accession>A0AAV2AYB8</accession>
<sequence>MNKQLKCVLFLSLKEMSLRRVAVLLWRNSDILDAISKFRSLSFFNSKKWRETFDERIKDEVSKLELPESLTKWMTDIVNPISLEIQKWKNFHENFIYNSYNHLSSSDLSKLCWNSEGTINYQKTAEEFVRCRAFSADKCYKLACIYCLEEYIPLLWEELPYYTKNHFCNEYVTLPYMPYVWPHILTGDLSRLDYLLKRSGRNLFSLNQYAFEYSAEKGNKSTSEYFFQKLTYEEREASLMRTALAVLKNPNVKLNKYIEDFPKENFSDVFCYLITLMTPDQQMDILKAQPVDVFLCFLDWPRQDLFLENAGLIWTCLPPIGYRDLICQMNGRYSSSGFYFPSLFQKFFLQSPPDFKKYFIDPEHGYALLHIFIDSGDSETMQVIFRSADAADIVKLVCHIDVIELFYFCMLKMDGWRKVEVCLREAKLSKEDRERVKEAFMQYLKGRVNGESMWRNGKFKRFSDFLDRTDANTEEVKKVQTLRLENSCPEQ</sequence>
<name>A0AAV2AYB8_9ARAC</name>
<dbReference type="EMBL" id="CAXIEN010000240">
    <property type="protein sequence ID" value="CAL1288922.1"/>
    <property type="molecule type" value="Genomic_DNA"/>
</dbReference>
<evidence type="ECO:0000313" key="1">
    <source>
        <dbReference type="EMBL" id="CAL1288922.1"/>
    </source>
</evidence>
<reference evidence="1 2" key="1">
    <citation type="submission" date="2024-04" db="EMBL/GenBank/DDBJ databases">
        <authorList>
            <person name="Rising A."/>
            <person name="Reimegard J."/>
            <person name="Sonavane S."/>
            <person name="Akerstrom W."/>
            <person name="Nylinder S."/>
            <person name="Hedman E."/>
            <person name="Kallberg Y."/>
        </authorList>
    </citation>
    <scope>NUCLEOTIDE SEQUENCE [LARGE SCALE GENOMIC DNA]</scope>
</reference>
<evidence type="ECO:0000313" key="2">
    <source>
        <dbReference type="Proteomes" id="UP001497382"/>
    </source>
</evidence>
<gene>
    <name evidence="1" type="ORF">LARSCL_LOCUS15638</name>
</gene>